<dbReference type="Proteomes" id="UP000198902">
    <property type="component" value="Unassembled WGS sequence"/>
</dbReference>
<feature type="domain" description="DUF2062" evidence="3">
    <location>
        <begin position="13"/>
        <end position="147"/>
    </location>
</feature>
<keyword evidence="2" id="KW-1133">Transmembrane helix</keyword>
<dbReference type="Pfam" id="PF09835">
    <property type="entry name" value="DUF2062"/>
    <property type="match status" value="1"/>
</dbReference>
<feature type="transmembrane region" description="Helical" evidence="2">
    <location>
        <begin position="118"/>
        <end position="140"/>
    </location>
</feature>
<reference evidence="5" key="1">
    <citation type="submission" date="2015-03" db="EMBL/GenBank/DDBJ databases">
        <authorList>
            <person name="Urmite Genomes"/>
        </authorList>
    </citation>
    <scope>NUCLEOTIDE SEQUENCE [LARGE SCALE GENOMIC DNA]</scope>
    <source>
        <strain evidence="5">Arc-Hr</strain>
    </source>
</reference>
<protein>
    <recommendedName>
        <fullName evidence="3">DUF2062 domain-containing protein</fullName>
    </recommendedName>
</protein>
<keyword evidence="2" id="KW-0472">Membrane</keyword>
<keyword evidence="5" id="KW-1185">Reference proteome</keyword>
<dbReference type="OrthoDB" id="329979at2157"/>
<dbReference type="InterPro" id="IPR018639">
    <property type="entry name" value="DUF2062"/>
</dbReference>
<dbReference type="EMBL" id="CSTE01000006">
    <property type="protein sequence ID" value="CQR53599.1"/>
    <property type="molecule type" value="Genomic_DNA"/>
</dbReference>
<feature type="region of interest" description="Disordered" evidence="1">
    <location>
        <begin position="146"/>
        <end position="169"/>
    </location>
</feature>
<proteinExistence type="predicted"/>
<evidence type="ECO:0000256" key="1">
    <source>
        <dbReference type="SAM" id="MobiDB-lite"/>
    </source>
</evidence>
<feature type="compositionally biased region" description="Basic and acidic residues" evidence="1">
    <location>
        <begin position="158"/>
        <end position="169"/>
    </location>
</feature>
<sequence>MYDRLASIRPRVRSGLERAFAADHTPHEVAASFAFGVFFVAMPTAGTALALFALIGYFVERASRLALVATLVVFNPPVKWAVYGASFWLGSHLLGPVPGTSVADVSLSSGVDILFRQLVGNTILAAVLAVVGYAVTLQLARLHHRRQPSASPAGTAESRSDDARPDVPS</sequence>
<gene>
    <name evidence="4" type="ORF">BN996_03696</name>
</gene>
<organism evidence="4 5">
    <name type="scientific">Haloferax massiliensis</name>
    <dbReference type="NCBI Taxonomy" id="1476858"/>
    <lineage>
        <taxon>Archaea</taxon>
        <taxon>Methanobacteriati</taxon>
        <taxon>Methanobacteriota</taxon>
        <taxon>Stenosarchaea group</taxon>
        <taxon>Halobacteria</taxon>
        <taxon>Halobacteriales</taxon>
        <taxon>Haloferacaceae</taxon>
        <taxon>Haloferax</taxon>
    </lineage>
</organism>
<name>A0A0D6JWD5_9EURY</name>
<evidence type="ECO:0000313" key="4">
    <source>
        <dbReference type="EMBL" id="CQR53599.1"/>
    </source>
</evidence>
<dbReference type="RefSeq" id="WP_089781475.1">
    <property type="nucleotide sequence ID" value="NZ_CABLRR010000006.1"/>
</dbReference>
<evidence type="ECO:0000256" key="2">
    <source>
        <dbReference type="SAM" id="Phobius"/>
    </source>
</evidence>
<accession>A0A0D6JWD5</accession>
<evidence type="ECO:0000313" key="5">
    <source>
        <dbReference type="Proteomes" id="UP000198902"/>
    </source>
</evidence>
<dbReference type="AlphaFoldDB" id="A0A0D6JWD5"/>
<keyword evidence="2" id="KW-0812">Transmembrane</keyword>
<evidence type="ECO:0000259" key="3">
    <source>
        <dbReference type="Pfam" id="PF09835"/>
    </source>
</evidence>
<feature type="transmembrane region" description="Helical" evidence="2">
    <location>
        <begin position="33"/>
        <end position="59"/>
    </location>
</feature>